<keyword evidence="1" id="KW-0732">Signal</keyword>
<dbReference type="RefSeq" id="WP_301197346.1">
    <property type="nucleotide sequence ID" value="NZ_JAPDPI010000001.1"/>
</dbReference>
<reference evidence="2" key="1">
    <citation type="submission" date="2022-10" db="EMBL/GenBank/DDBJ databases">
        <authorList>
            <person name="Yu W.X."/>
        </authorList>
    </citation>
    <scope>NUCLEOTIDE SEQUENCE</scope>
    <source>
        <strain evidence="2">D04</strain>
    </source>
</reference>
<sequence length="264" mass="29650">MRKVWILAISILIFGLSSCEDNSTAVESGISGLGQNKGNIEVKEKFELPDGIFITEDITGLASPESGKANLKGTELFYLPCYGSGSQVQLQLTLLNTRSYPMAVFFPKGLVWECKTGGFQHGLQVQCVWVCLQPNETRTIRIDLYCANLTYPTPDQTGIYSILGVTSSDILWKFLNWIGWRMVNYEMLVGNDDLKSSQVGPSYEEIVNRFQVIVHNLTDRGLGLSDDDIAFIESIPELPEDKRPEVDENGNYPDYFEEFVVSYE</sequence>
<evidence type="ECO:0000313" key="2">
    <source>
        <dbReference type="EMBL" id="MCW3804123.1"/>
    </source>
</evidence>
<feature type="signal peptide" evidence="1">
    <location>
        <begin position="1"/>
        <end position="19"/>
    </location>
</feature>
<dbReference type="PROSITE" id="PS51257">
    <property type="entry name" value="PROKAR_LIPOPROTEIN"/>
    <property type="match status" value="1"/>
</dbReference>
<accession>A0AAE3MA50</accession>
<gene>
    <name evidence="2" type="ORF">OM074_00730</name>
</gene>
<dbReference type="Proteomes" id="UP001207408">
    <property type="component" value="Unassembled WGS sequence"/>
</dbReference>
<feature type="chain" id="PRO_5042079490" description="Lipoprotein" evidence="1">
    <location>
        <begin position="20"/>
        <end position="264"/>
    </location>
</feature>
<proteinExistence type="predicted"/>
<dbReference type="AlphaFoldDB" id="A0AAE3MA50"/>
<evidence type="ECO:0000313" key="3">
    <source>
        <dbReference type="Proteomes" id="UP001207408"/>
    </source>
</evidence>
<evidence type="ECO:0000256" key="1">
    <source>
        <dbReference type="SAM" id="SignalP"/>
    </source>
</evidence>
<organism evidence="2 3">
    <name type="scientific">Plebeiibacterium marinum</name>
    <dbReference type="NCBI Taxonomy" id="2992111"/>
    <lineage>
        <taxon>Bacteria</taxon>
        <taxon>Pseudomonadati</taxon>
        <taxon>Bacteroidota</taxon>
        <taxon>Bacteroidia</taxon>
        <taxon>Marinilabiliales</taxon>
        <taxon>Marinilabiliaceae</taxon>
        <taxon>Plebeiibacterium</taxon>
    </lineage>
</organism>
<protein>
    <recommendedName>
        <fullName evidence="4">Lipoprotein</fullName>
    </recommendedName>
</protein>
<comment type="caution">
    <text evidence="2">The sequence shown here is derived from an EMBL/GenBank/DDBJ whole genome shotgun (WGS) entry which is preliminary data.</text>
</comment>
<keyword evidence="3" id="KW-1185">Reference proteome</keyword>
<dbReference type="EMBL" id="JAPDPI010000001">
    <property type="protein sequence ID" value="MCW3804123.1"/>
    <property type="molecule type" value="Genomic_DNA"/>
</dbReference>
<name>A0AAE3MA50_9BACT</name>
<evidence type="ECO:0008006" key="4">
    <source>
        <dbReference type="Google" id="ProtNLM"/>
    </source>
</evidence>